<dbReference type="InterPro" id="IPR004358">
    <property type="entry name" value="Sig_transdc_His_kin-like_C"/>
</dbReference>
<dbReference type="InterPro" id="IPR036890">
    <property type="entry name" value="HATPase_C_sf"/>
</dbReference>
<feature type="transmembrane region" description="Helical" evidence="11">
    <location>
        <begin position="152"/>
        <end position="170"/>
    </location>
</feature>
<accession>A0ABP9QD84</accession>
<dbReference type="RefSeq" id="WP_345702993.1">
    <property type="nucleotide sequence ID" value="NZ_BAABJP010000020.1"/>
</dbReference>
<keyword evidence="4" id="KW-1003">Cell membrane</keyword>
<dbReference type="PANTHER" id="PTHR44936:SF10">
    <property type="entry name" value="SENSOR PROTEIN RSTB"/>
    <property type="match status" value="1"/>
</dbReference>
<feature type="transmembrane region" description="Helical" evidence="11">
    <location>
        <begin position="83"/>
        <end position="109"/>
    </location>
</feature>
<keyword evidence="8" id="KW-0418">Kinase</keyword>
<keyword evidence="11" id="KW-0472">Membrane</keyword>
<gene>
    <name evidence="13" type="ORF">GCM10023321_41800</name>
</gene>
<keyword evidence="7" id="KW-0547">Nucleotide-binding</keyword>
<keyword evidence="14" id="KW-1185">Reference proteome</keyword>
<dbReference type="PANTHER" id="PTHR44936">
    <property type="entry name" value="SENSOR PROTEIN CREC"/>
    <property type="match status" value="1"/>
</dbReference>
<keyword evidence="11" id="KW-1133">Transmembrane helix</keyword>
<evidence type="ECO:0000256" key="8">
    <source>
        <dbReference type="ARBA" id="ARBA00022777"/>
    </source>
</evidence>
<dbReference type="SUPFAM" id="SSF55874">
    <property type="entry name" value="ATPase domain of HSP90 chaperone/DNA topoisomerase II/histidine kinase"/>
    <property type="match status" value="1"/>
</dbReference>
<dbReference type="InterPro" id="IPR003594">
    <property type="entry name" value="HATPase_dom"/>
</dbReference>
<sequence>MWPPSGLAELLDPREQRAVVVVRIAVVLSWGTLLLTQEQLAAGNRGLAWTLFGTCACYSVVLALLLVRWHWSPPTWSISLMDSVLTLFGCALFGGPDTLLVAVLPLIVIAAGLGGRQGYPVAVGLGLGYTGAVLVSPGAMSLSERLLHGGWWIGYLVATAVLVQVFTQLLQRQYDAAVSSRAEAIAEHEALLEERDLRERLHESQQARQDGLRVILHEFRTPVASLTALSRDLESGALAEPAGATALTLVRAHAEHLRDMLENLADLALADGSPVGRPRERDVPLAELAEAVLDAAAIPAERRASTVEPPGAAVWSDPQLLRRVLTNLAENAARHSTSGPVELHLAGQPDRLVAEVRDRGPGLPPEQLGQVSRKYVSHGDRRGTAGLGLWIVAQLVGSVQGQLTLSARDGGGLVARLEIPLHTRG</sequence>
<organism evidence="13 14">
    <name type="scientific">Pseudonocardia eucalypti</name>
    <dbReference type="NCBI Taxonomy" id="648755"/>
    <lineage>
        <taxon>Bacteria</taxon>
        <taxon>Bacillati</taxon>
        <taxon>Actinomycetota</taxon>
        <taxon>Actinomycetes</taxon>
        <taxon>Pseudonocardiales</taxon>
        <taxon>Pseudonocardiaceae</taxon>
        <taxon>Pseudonocardia</taxon>
    </lineage>
</organism>
<evidence type="ECO:0000256" key="4">
    <source>
        <dbReference type="ARBA" id="ARBA00022475"/>
    </source>
</evidence>
<name>A0ABP9QD84_9PSEU</name>
<dbReference type="Proteomes" id="UP001428817">
    <property type="component" value="Unassembled WGS sequence"/>
</dbReference>
<evidence type="ECO:0000256" key="6">
    <source>
        <dbReference type="ARBA" id="ARBA00022679"/>
    </source>
</evidence>
<dbReference type="InterPro" id="IPR050980">
    <property type="entry name" value="2C_sensor_his_kinase"/>
</dbReference>
<proteinExistence type="predicted"/>
<dbReference type="EC" id="2.7.13.3" evidence="3"/>
<comment type="subcellular location">
    <subcellularLocation>
        <location evidence="2">Cell membrane</location>
        <topology evidence="2">Multi-pass membrane protein</topology>
    </subcellularLocation>
</comment>
<evidence type="ECO:0000256" key="5">
    <source>
        <dbReference type="ARBA" id="ARBA00022553"/>
    </source>
</evidence>
<comment type="catalytic activity">
    <reaction evidence="1">
        <text>ATP + protein L-histidine = ADP + protein N-phospho-L-histidine.</text>
        <dbReference type="EC" id="2.7.13.3"/>
    </reaction>
</comment>
<evidence type="ECO:0000313" key="14">
    <source>
        <dbReference type="Proteomes" id="UP001428817"/>
    </source>
</evidence>
<evidence type="ECO:0000256" key="10">
    <source>
        <dbReference type="ARBA" id="ARBA00023012"/>
    </source>
</evidence>
<evidence type="ECO:0000256" key="3">
    <source>
        <dbReference type="ARBA" id="ARBA00012438"/>
    </source>
</evidence>
<evidence type="ECO:0000256" key="7">
    <source>
        <dbReference type="ARBA" id="ARBA00022741"/>
    </source>
</evidence>
<dbReference type="Gene3D" id="1.10.287.130">
    <property type="match status" value="1"/>
</dbReference>
<evidence type="ECO:0000256" key="11">
    <source>
        <dbReference type="SAM" id="Phobius"/>
    </source>
</evidence>
<keyword evidence="10" id="KW-0902">Two-component regulatory system</keyword>
<comment type="caution">
    <text evidence="13">The sequence shown here is derived from an EMBL/GenBank/DDBJ whole genome shotgun (WGS) entry which is preliminary data.</text>
</comment>
<feature type="transmembrane region" description="Helical" evidence="11">
    <location>
        <begin position="20"/>
        <end position="36"/>
    </location>
</feature>
<feature type="transmembrane region" description="Helical" evidence="11">
    <location>
        <begin position="48"/>
        <end position="71"/>
    </location>
</feature>
<dbReference type="PRINTS" id="PR00344">
    <property type="entry name" value="BCTRLSENSOR"/>
</dbReference>
<evidence type="ECO:0000256" key="1">
    <source>
        <dbReference type="ARBA" id="ARBA00000085"/>
    </source>
</evidence>
<dbReference type="Gene3D" id="3.30.565.10">
    <property type="entry name" value="Histidine kinase-like ATPase, C-terminal domain"/>
    <property type="match status" value="1"/>
</dbReference>
<evidence type="ECO:0000256" key="2">
    <source>
        <dbReference type="ARBA" id="ARBA00004651"/>
    </source>
</evidence>
<reference evidence="14" key="1">
    <citation type="journal article" date="2019" name="Int. J. Syst. Evol. Microbiol.">
        <title>The Global Catalogue of Microorganisms (GCM) 10K type strain sequencing project: providing services to taxonomists for standard genome sequencing and annotation.</title>
        <authorList>
            <consortium name="The Broad Institute Genomics Platform"/>
            <consortium name="The Broad Institute Genome Sequencing Center for Infectious Disease"/>
            <person name="Wu L."/>
            <person name="Ma J."/>
        </authorList>
    </citation>
    <scope>NUCLEOTIDE SEQUENCE [LARGE SCALE GENOMIC DNA]</scope>
    <source>
        <strain evidence="14">JCM 18303</strain>
    </source>
</reference>
<keyword evidence="9" id="KW-0067">ATP-binding</keyword>
<evidence type="ECO:0000256" key="9">
    <source>
        <dbReference type="ARBA" id="ARBA00022840"/>
    </source>
</evidence>
<keyword evidence="5" id="KW-0597">Phosphoprotein</keyword>
<dbReference type="CDD" id="cd00082">
    <property type="entry name" value="HisKA"/>
    <property type="match status" value="1"/>
</dbReference>
<evidence type="ECO:0000259" key="12">
    <source>
        <dbReference type="PROSITE" id="PS50109"/>
    </source>
</evidence>
<feature type="domain" description="Histidine kinase" evidence="12">
    <location>
        <begin position="214"/>
        <end position="423"/>
    </location>
</feature>
<keyword evidence="11" id="KW-0812">Transmembrane</keyword>
<protein>
    <recommendedName>
        <fullName evidence="3">histidine kinase</fullName>
        <ecNumber evidence="3">2.7.13.3</ecNumber>
    </recommendedName>
</protein>
<feature type="transmembrane region" description="Helical" evidence="11">
    <location>
        <begin position="121"/>
        <end position="140"/>
    </location>
</feature>
<dbReference type="SMART" id="SM00387">
    <property type="entry name" value="HATPase_c"/>
    <property type="match status" value="1"/>
</dbReference>
<dbReference type="EMBL" id="BAABJP010000020">
    <property type="protein sequence ID" value="GAA5159954.1"/>
    <property type="molecule type" value="Genomic_DNA"/>
</dbReference>
<dbReference type="PROSITE" id="PS50109">
    <property type="entry name" value="HIS_KIN"/>
    <property type="match status" value="1"/>
</dbReference>
<dbReference type="SUPFAM" id="SSF47384">
    <property type="entry name" value="Homodimeric domain of signal transducing histidine kinase"/>
    <property type="match status" value="1"/>
</dbReference>
<dbReference type="Pfam" id="PF02518">
    <property type="entry name" value="HATPase_c"/>
    <property type="match status" value="1"/>
</dbReference>
<dbReference type="InterPro" id="IPR005467">
    <property type="entry name" value="His_kinase_dom"/>
</dbReference>
<keyword evidence="6" id="KW-0808">Transferase</keyword>
<dbReference type="InterPro" id="IPR003661">
    <property type="entry name" value="HisK_dim/P_dom"/>
</dbReference>
<dbReference type="InterPro" id="IPR036097">
    <property type="entry name" value="HisK_dim/P_sf"/>
</dbReference>
<evidence type="ECO:0000313" key="13">
    <source>
        <dbReference type="EMBL" id="GAA5159954.1"/>
    </source>
</evidence>